<evidence type="ECO:0000256" key="1">
    <source>
        <dbReference type="SAM" id="Phobius"/>
    </source>
</evidence>
<evidence type="ECO:0000313" key="3">
    <source>
        <dbReference type="Proteomes" id="UP000831290"/>
    </source>
</evidence>
<evidence type="ECO:0000313" key="2">
    <source>
        <dbReference type="EMBL" id="UOB18779.1"/>
    </source>
</evidence>
<dbReference type="RefSeq" id="WP_255845396.1">
    <property type="nucleotide sequence ID" value="NZ_CP094358.1"/>
</dbReference>
<sequence>MTKVTWEQFIIGVVIIGSIFLISYLVTKYTRYGGGGDYGTGGDNSGFDGFDF</sequence>
<dbReference type="AlphaFoldDB" id="A0A9E6ZMU3"/>
<protein>
    <submittedName>
        <fullName evidence="2">Uncharacterized protein</fullName>
    </submittedName>
</protein>
<keyword evidence="1" id="KW-1133">Transmembrane helix</keyword>
<keyword evidence="1" id="KW-0812">Transmembrane</keyword>
<gene>
    <name evidence="2" type="ORF">MQE35_05665</name>
</gene>
<accession>A0A9E6ZMU3</accession>
<keyword evidence="1" id="KW-0472">Membrane</keyword>
<keyword evidence="3" id="KW-1185">Reference proteome</keyword>
<dbReference type="Proteomes" id="UP000831290">
    <property type="component" value="Chromosome"/>
</dbReference>
<reference evidence="2" key="1">
    <citation type="submission" date="2022-03" db="EMBL/GenBank/DDBJ databases">
        <title>Description of Abyssus ytuae gen. nov., sp. nov., a novel member of the family Flavobacteriaceae isolated from the sediment of Mariana Trench.</title>
        <authorList>
            <person name="Zhang J."/>
            <person name="Xu X."/>
        </authorList>
    </citation>
    <scope>NUCLEOTIDE SEQUENCE</scope>
    <source>
        <strain evidence="2">MT3330</strain>
    </source>
</reference>
<name>A0A9E6ZMU3_9FLAO</name>
<dbReference type="KEGG" id="fbm:MQE35_05665"/>
<dbReference type="EMBL" id="CP094358">
    <property type="protein sequence ID" value="UOB18779.1"/>
    <property type="molecule type" value="Genomic_DNA"/>
</dbReference>
<proteinExistence type="predicted"/>
<organism evidence="2 3">
    <name type="scientific">Abyssalbus ytuae</name>
    <dbReference type="NCBI Taxonomy" id="2926907"/>
    <lineage>
        <taxon>Bacteria</taxon>
        <taxon>Pseudomonadati</taxon>
        <taxon>Bacteroidota</taxon>
        <taxon>Flavobacteriia</taxon>
        <taxon>Flavobacteriales</taxon>
        <taxon>Flavobacteriaceae</taxon>
        <taxon>Abyssalbus</taxon>
    </lineage>
</organism>
<feature type="transmembrane region" description="Helical" evidence="1">
    <location>
        <begin position="6"/>
        <end position="26"/>
    </location>
</feature>